<proteinExistence type="predicted"/>
<evidence type="ECO:0000259" key="1">
    <source>
        <dbReference type="Pfam" id="PF03432"/>
    </source>
</evidence>
<name>A0A0B4N0G0_9BACT</name>
<dbReference type="InterPro" id="IPR005094">
    <property type="entry name" value="Endonuclease_MobA/VirD2"/>
</dbReference>
<accession>A0A0B4N0G0</accession>
<sequence length="511" mass="58996">MIFQHDESSNKPVLDEYGHLIPREDYRIDTVLCGDEDFAIACMKTNLAYNKNLSKGDIKTHHYIISFDPRDAEDNGLTMDRAHELGLEFCKKHFPGHQALVATHPDGHNKSGNIHVHIVINSLRIERVPMMPYMDKACDTLPGMKHRCTAAALRYLRAEVMEMCQRERLYQIDLLNGSNNRITEREYWAQKQGQKKLDEENAELIANGEEPKQTKFETDKQILRQQIRAALKKSKTLEDFFDVLLEDYGVAVKESRGRFSYLTPERTKPITSRKLGDDFSKEAILATLEQNASRIIPSVSQRPDTFATPAVRPEIEKLIDLEAKRAEGKGEGYIHWGTVFNLKTMAKTLLYLQENGMTDLDALDAALAESHEKTKTARTDLKKIEAELNAKKELQRHILNAWDGRDLHAEYLKLPKKKREKFYEENRPALMLYDAAMRYFKENGVKTIPTAKRIQGEIEDLTSAKNDGYTEYRASQKREKELQTVKANIEKMLRQQEPKIELGRKWDEQEL</sequence>
<evidence type="ECO:0000313" key="2">
    <source>
        <dbReference type="EMBL" id="AIF26125.1"/>
    </source>
</evidence>
<protein>
    <submittedName>
        <fullName evidence="2">Putative relaxase</fullName>
    </submittedName>
</protein>
<reference evidence="2" key="1">
    <citation type="submission" date="2014-03" db="EMBL/GenBank/DDBJ databases">
        <title>A sequence of cellulolytic fosmid clone of goat rumen metagenome.</title>
        <authorList>
            <person name="Lee K.-T."/>
            <person name="Kim J.-Y."/>
            <person name="Kim Y.-J."/>
            <person name="Ahn J.-H."/>
            <person name="Park M.-N."/>
            <person name="Kim J.-H."/>
            <person name="Kim T.-H."/>
        </authorList>
    </citation>
    <scope>NUCLEOTIDE SEQUENCE</scope>
</reference>
<dbReference type="EMBL" id="KJ631395">
    <property type="protein sequence ID" value="AIF26125.1"/>
    <property type="molecule type" value="Genomic_DNA"/>
</dbReference>
<feature type="domain" description="MobA/VirD2-like nuclease" evidence="1">
    <location>
        <begin position="33"/>
        <end position="126"/>
    </location>
</feature>
<dbReference type="AlphaFoldDB" id="A0A0B4N0G0"/>
<dbReference type="Pfam" id="PF03432">
    <property type="entry name" value="Relaxase"/>
    <property type="match status" value="1"/>
</dbReference>
<organism evidence="2">
    <name type="scientific">uncultured bacterium Ad_139_A06_contig2</name>
    <dbReference type="NCBI Taxonomy" id="1489304"/>
    <lineage>
        <taxon>Bacteria</taxon>
        <taxon>environmental samples</taxon>
    </lineage>
</organism>